<dbReference type="SUPFAM" id="SSF56112">
    <property type="entry name" value="Protein kinase-like (PK-like)"/>
    <property type="match status" value="1"/>
</dbReference>
<name>A0A8H3QEH6_9GLOM</name>
<sequence>MCSKSGDIDLTVRENRYLTSPSVRLQEGDILFEFMNICRGVAYLHECKILHHDIQSTNILMPRLAWDSFKHHSLANLEAKCCYYYHEPCSILDRNGVVINSFEALGYLKSVAESGNSAAMYNILLEKLFGMVVMVSKKLNLSKCQSFDDTNEHFGLCPMHNVQINKYIELKDLLETQRTRSNNSSQTPGREITARTLSKKRNRDDTQIVEPRIQDRRTEKISQVLVNSTRSTGGKRLLYRMCLPLRYLMISYVERTDKYNIHGWWEWDNGTSTNVTFFILDLHQQELLDQELHGDQ</sequence>
<evidence type="ECO:0008006" key="3">
    <source>
        <dbReference type="Google" id="ProtNLM"/>
    </source>
</evidence>
<evidence type="ECO:0000313" key="2">
    <source>
        <dbReference type="Proteomes" id="UP000615446"/>
    </source>
</evidence>
<proteinExistence type="predicted"/>
<comment type="caution">
    <text evidence="1">The sequence shown here is derived from an EMBL/GenBank/DDBJ whole genome shotgun (WGS) entry which is preliminary data.</text>
</comment>
<dbReference type="EMBL" id="BLAL01000018">
    <property type="protein sequence ID" value="GES76072.1"/>
    <property type="molecule type" value="Genomic_DNA"/>
</dbReference>
<reference evidence="1" key="1">
    <citation type="submission" date="2019-10" db="EMBL/GenBank/DDBJ databases">
        <title>Conservation and host-specific expression of non-tandemly repeated heterogenous ribosome RNA gene in arbuscular mycorrhizal fungi.</title>
        <authorList>
            <person name="Maeda T."/>
            <person name="Kobayashi Y."/>
            <person name="Nakagawa T."/>
            <person name="Ezawa T."/>
            <person name="Yamaguchi K."/>
            <person name="Bino T."/>
            <person name="Nishimoto Y."/>
            <person name="Shigenobu S."/>
            <person name="Kawaguchi M."/>
        </authorList>
    </citation>
    <scope>NUCLEOTIDE SEQUENCE</scope>
    <source>
        <strain evidence="1">HR1</strain>
    </source>
</reference>
<accession>A0A8H3QEH6</accession>
<evidence type="ECO:0000313" key="1">
    <source>
        <dbReference type="EMBL" id="GES76072.1"/>
    </source>
</evidence>
<dbReference type="Gene3D" id="1.10.510.10">
    <property type="entry name" value="Transferase(Phosphotransferase) domain 1"/>
    <property type="match status" value="1"/>
</dbReference>
<dbReference type="Proteomes" id="UP000615446">
    <property type="component" value="Unassembled WGS sequence"/>
</dbReference>
<dbReference type="AlphaFoldDB" id="A0A8H3QEH6"/>
<dbReference type="InterPro" id="IPR011009">
    <property type="entry name" value="Kinase-like_dom_sf"/>
</dbReference>
<organism evidence="1 2">
    <name type="scientific">Rhizophagus clarus</name>
    <dbReference type="NCBI Taxonomy" id="94130"/>
    <lineage>
        <taxon>Eukaryota</taxon>
        <taxon>Fungi</taxon>
        <taxon>Fungi incertae sedis</taxon>
        <taxon>Mucoromycota</taxon>
        <taxon>Glomeromycotina</taxon>
        <taxon>Glomeromycetes</taxon>
        <taxon>Glomerales</taxon>
        <taxon>Glomeraceae</taxon>
        <taxon>Rhizophagus</taxon>
    </lineage>
</organism>
<protein>
    <recommendedName>
        <fullName evidence="3">Protein kinase domain-containing protein</fullName>
    </recommendedName>
</protein>
<gene>
    <name evidence="1" type="ORF">RCL2_000347400</name>
</gene>